<dbReference type="RefSeq" id="WP_208173812.1">
    <property type="nucleotide sequence ID" value="NZ_JAGETZ010000002.1"/>
</dbReference>
<feature type="transmembrane region" description="Helical" evidence="6">
    <location>
        <begin position="305"/>
        <end position="328"/>
    </location>
</feature>
<feature type="transmembrane region" description="Helical" evidence="6">
    <location>
        <begin position="398"/>
        <end position="417"/>
    </location>
</feature>
<evidence type="ECO:0000256" key="3">
    <source>
        <dbReference type="ARBA" id="ARBA00022692"/>
    </source>
</evidence>
<feature type="transmembrane region" description="Helical" evidence="6">
    <location>
        <begin position="94"/>
        <end position="113"/>
    </location>
</feature>
<keyword evidence="3 6" id="KW-0812">Transmembrane</keyword>
<evidence type="ECO:0000256" key="6">
    <source>
        <dbReference type="SAM" id="Phobius"/>
    </source>
</evidence>
<name>A0ABS3QAK6_9BACT</name>
<comment type="subcellular location">
    <subcellularLocation>
        <location evidence="1">Cell membrane</location>
        <topology evidence="1">Multi-pass membrane protein</topology>
    </subcellularLocation>
</comment>
<feature type="transmembrane region" description="Helical" evidence="6">
    <location>
        <begin position="340"/>
        <end position="364"/>
    </location>
</feature>
<feature type="transmembrane region" description="Helical" evidence="6">
    <location>
        <begin position="21"/>
        <end position="43"/>
    </location>
</feature>
<evidence type="ECO:0000256" key="1">
    <source>
        <dbReference type="ARBA" id="ARBA00004651"/>
    </source>
</evidence>
<reference evidence="7 8" key="1">
    <citation type="submission" date="2021-03" db="EMBL/GenBank/DDBJ databases">
        <authorList>
            <person name="Kim M.K."/>
        </authorList>
    </citation>
    <scope>NUCLEOTIDE SEQUENCE [LARGE SCALE GENOMIC DNA]</scope>
    <source>
        <strain evidence="7 8">BT442</strain>
    </source>
</reference>
<feature type="transmembrane region" description="Helical" evidence="6">
    <location>
        <begin position="180"/>
        <end position="204"/>
    </location>
</feature>
<keyword evidence="5 6" id="KW-0472">Membrane</keyword>
<keyword evidence="8" id="KW-1185">Reference proteome</keyword>
<dbReference type="Pfam" id="PF13440">
    <property type="entry name" value="Polysacc_synt_3"/>
    <property type="match status" value="1"/>
</dbReference>
<evidence type="ECO:0000313" key="7">
    <source>
        <dbReference type="EMBL" id="MBO2008267.1"/>
    </source>
</evidence>
<feature type="transmembrane region" description="Helical" evidence="6">
    <location>
        <begin position="155"/>
        <end position="174"/>
    </location>
</feature>
<dbReference type="Proteomes" id="UP000664369">
    <property type="component" value="Unassembled WGS sequence"/>
</dbReference>
<organism evidence="7 8">
    <name type="scientific">Hymenobacter negativus</name>
    <dbReference type="NCBI Taxonomy" id="2795026"/>
    <lineage>
        <taxon>Bacteria</taxon>
        <taxon>Pseudomonadati</taxon>
        <taxon>Bacteroidota</taxon>
        <taxon>Cytophagia</taxon>
        <taxon>Cytophagales</taxon>
        <taxon>Hymenobacteraceae</taxon>
        <taxon>Hymenobacter</taxon>
    </lineage>
</organism>
<feature type="transmembrane region" description="Helical" evidence="6">
    <location>
        <begin position="49"/>
        <end position="73"/>
    </location>
</feature>
<dbReference type="InterPro" id="IPR050833">
    <property type="entry name" value="Poly_Biosynth_Transport"/>
</dbReference>
<keyword evidence="4 6" id="KW-1133">Transmembrane helix</keyword>
<accession>A0ABS3QAK6</accession>
<dbReference type="PANTHER" id="PTHR30250:SF11">
    <property type="entry name" value="O-ANTIGEN TRANSPORTER-RELATED"/>
    <property type="match status" value="1"/>
</dbReference>
<evidence type="ECO:0000256" key="2">
    <source>
        <dbReference type="ARBA" id="ARBA00022475"/>
    </source>
</evidence>
<gene>
    <name evidence="7" type="ORF">J4E00_04335</name>
</gene>
<dbReference type="PANTHER" id="PTHR30250">
    <property type="entry name" value="PST FAMILY PREDICTED COLANIC ACID TRANSPORTER"/>
    <property type="match status" value="1"/>
</dbReference>
<protein>
    <submittedName>
        <fullName evidence="7">Oligosaccharide flippase family protein</fullName>
    </submittedName>
</protein>
<feature type="transmembrane region" description="Helical" evidence="6">
    <location>
        <begin position="371"/>
        <end position="392"/>
    </location>
</feature>
<evidence type="ECO:0000313" key="8">
    <source>
        <dbReference type="Proteomes" id="UP000664369"/>
    </source>
</evidence>
<evidence type="ECO:0000256" key="4">
    <source>
        <dbReference type="ARBA" id="ARBA00022989"/>
    </source>
</evidence>
<evidence type="ECO:0000256" key="5">
    <source>
        <dbReference type="ARBA" id="ARBA00023136"/>
    </source>
</evidence>
<proteinExistence type="predicted"/>
<dbReference type="EMBL" id="JAGETZ010000002">
    <property type="protein sequence ID" value="MBO2008267.1"/>
    <property type="molecule type" value="Genomic_DNA"/>
</dbReference>
<keyword evidence="2" id="KW-1003">Cell membrane</keyword>
<sequence length="457" mass="50039">MRNIPWPKLYAYLGNNHVLSLAGNLTVSAMSIVSVSLLFRALPVQELGAWVYFITTVGLADAFRSGFLTTAFIRACSGATPERAAEVIGSAWTISFYITGALCLLNLAGWLLLGHSADPETTLLLRWFGVVLVVTLPYFMAACAMQAEMRFDRILYIRLLSQGLFVLGIIVLMLMHTATLINVVYCYVVASAFTSVLMLVLGWAHLSSLARSSSACVRELSHFGKYSVGSYVGSYLLRSSDTFIIKFLLGPAPLAVYNLAQRFMEIIEIPLRSFLATAIPSLSAAFNQGRLPEVARLLRKNAGMLTWAFIPVILGTILLADIPVRLIGGTKYQGTEAANLLRIGMAVAILFPIDRFVGVTLDVVNQPRLNLIKVFVMLAFNVAGDITAITIFHSIYGVALATFPTALAGFVYGYLHLKKHLPITLKEILATGFWEIRTLVFRLSGKTVDLNSSQDSH</sequence>
<comment type="caution">
    <text evidence="7">The sequence shown here is derived from an EMBL/GenBank/DDBJ whole genome shotgun (WGS) entry which is preliminary data.</text>
</comment>
<feature type="transmembrane region" description="Helical" evidence="6">
    <location>
        <begin position="125"/>
        <end position="143"/>
    </location>
</feature>